<keyword evidence="3" id="KW-0540">Nuclease</keyword>
<proteinExistence type="predicted"/>
<evidence type="ECO:0000313" key="3">
    <source>
        <dbReference type="EMBL" id="MBL6082279.1"/>
    </source>
</evidence>
<keyword evidence="3" id="KW-0378">Hydrolase</keyword>
<organism evidence="3 4">
    <name type="scientific">Belnapia arida</name>
    <dbReference type="NCBI Taxonomy" id="2804533"/>
    <lineage>
        <taxon>Bacteria</taxon>
        <taxon>Pseudomonadati</taxon>
        <taxon>Pseudomonadota</taxon>
        <taxon>Alphaproteobacteria</taxon>
        <taxon>Acetobacterales</taxon>
        <taxon>Roseomonadaceae</taxon>
        <taxon>Belnapia</taxon>
    </lineage>
</organism>
<keyword evidence="4" id="KW-1185">Reference proteome</keyword>
<evidence type="ECO:0000259" key="2">
    <source>
        <dbReference type="Pfam" id="PF13391"/>
    </source>
</evidence>
<dbReference type="Pfam" id="PF13391">
    <property type="entry name" value="HNH_2"/>
    <property type="match status" value="1"/>
</dbReference>
<sequence length="321" mass="35745">MPNWLAITQQDWLRRTRDARHEAVHFWLPSPWQRRDLIAGDRWYFREQTWDKGLGRPPQILGHGIVVRYEQTTPRALFASHGSATGYDSVSELAEGIGTTGYGEQGALDRSIGNIILRDVVVYERPIIAPRDIPTASLVSPNGRTYWPFNDELVRPLLSDSEGRIKASEADDSAFDPKNAKDAREKVLRAIKTRRGQKGFRDALLKAYSGRCAITGCSVLDVLEASHITPYLGPETNHVTNGILLRADLHTLYDCGLFAIDPGTLKVIIAPLLETSSYRKINNRPLRLPASPSESPSKKALRQRIEEFTAHSGSPPKGASD</sequence>
<dbReference type="InterPro" id="IPR003615">
    <property type="entry name" value="HNH_nuc"/>
</dbReference>
<dbReference type="RefSeq" id="WP_202835490.1">
    <property type="nucleotide sequence ID" value="NZ_JAETWB010000057.1"/>
</dbReference>
<reference evidence="3 4" key="1">
    <citation type="submission" date="2021-01" db="EMBL/GenBank/DDBJ databases">
        <title>Belnapia mucosa sp. nov. and Belnapia arida sp. nov., isolated from the Tabernas Desert (Almeria, Spain).</title>
        <authorList>
            <person name="Molina-Menor E."/>
            <person name="Vidal-Verdu A."/>
            <person name="Calonge A."/>
            <person name="Satari L."/>
            <person name="Pereto J."/>
            <person name="Porcar M."/>
        </authorList>
    </citation>
    <scope>NUCLEOTIDE SEQUENCE [LARGE SCALE GENOMIC DNA]</scope>
    <source>
        <strain evidence="3 4">T18</strain>
    </source>
</reference>
<comment type="caution">
    <text evidence="3">The sequence shown here is derived from an EMBL/GenBank/DDBJ whole genome shotgun (WGS) entry which is preliminary data.</text>
</comment>
<evidence type="ECO:0000313" key="4">
    <source>
        <dbReference type="Proteomes" id="UP000660885"/>
    </source>
</evidence>
<feature type="region of interest" description="Disordered" evidence="1">
    <location>
        <begin position="284"/>
        <end position="321"/>
    </location>
</feature>
<dbReference type="GO" id="GO:0004519">
    <property type="term" value="F:endonuclease activity"/>
    <property type="evidence" value="ECO:0007669"/>
    <property type="project" value="UniProtKB-KW"/>
</dbReference>
<gene>
    <name evidence="3" type="ORF">JMJ56_30345</name>
</gene>
<keyword evidence="3" id="KW-0255">Endonuclease</keyword>
<accession>A0ABS1UC65</accession>
<evidence type="ECO:0000256" key="1">
    <source>
        <dbReference type="SAM" id="MobiDB-lite"/>
    </source>
</evidence>
<name>A0ABS1UC65_9PROT</name>
<dbReference type="EMBL" id="JAETWB010000057">
    <property type="protein sequence ID" value="MBL6082279.1"/>
    <property type="molecule type" value="Genomic_DNA"/>
</dbReference>
<feature type="domain" description="HNH nuclease" evidence="2">
    <location>
        <begin position="212"/>
        <end position="261"/>
    </location>
</feature>
<dbReference type="Proteomes" id="UP000660885">
    <property type="component" value="Unassembled WGS sequence"/>
</dbReference>
<protein>
    <submittedName>
        <fullName evidence="3">HNH endonuclease</fullName>
    </submittedName>
</protein>